<dbReference type="PANTHER" id="PTHR32546">
    <property type="entry name" value="G-PROTEIN COUPLED RECEPTOR 158-RELATED"/>
    <property type="match status" value="1"/>
</dbReference>
<feature type="region of interest" description="Disordered" evidence="8">
    <location>
        <begin position="1"/>
        <end position="32"/>
    </location>
</feature>
<feature type="compositionally biased region" description="Basic residues" evidence="8">
    <location>
        <begin position="59"/>
        <end position="73"/>
    </location>
</feature>
<evidence type="ECO:0000256" key="4">
    <source>
        <dbReference type="ARBA" id="ARBA00023040"/>
    </source>
</evidence>
<comment type="subcellular location">
    <subcellularLocation>
        <location evidence="1">Cell membrane</location>
        <topology evidence="1">Multi-pass membrane protein</topology>
    </subcellularLocation>
</comment>
<keyword evidence="3" id="KW-0472">Membrane</keyword>
<evidence type="ECO:0000313" key="10">
    <source>
        <dbReference type="Proteomes" id="UP000053268"/>
    </source>
</evidence>
<protein>
    <submittedName>
        <fullName evidence="9">Uncharacterized protein</fullName>
    </submittedName>
</protein>
<comment type="similarity">
    <text evidence="2">Belongs to the G-protein coupled receptor 3 family.</text>
</comment>
<evidence type="ECO:0000256" key="5">
    <source>
        <dbReference type="ARBA" id="ARBA00023170"/>
    </source>
</evidence>
<keyword evidence="4" id="KW-0297">G-protein coupled receptor</keyword>
<reference evidence="9 10" key="1">
    <citation type="journal article" date="2015" name="Nat. Commun.">
        <title>Outbred genome sequencing and CRISPR/Cas9 gene editing in butterflies.</title>
        <authorList>
            <person name="Li X."/>
            <person name="Fan D."/>
            <person name="Zhang W."/>
            <person name="Liu G."/>
            <person name="Zhang L."/>
            <person name="Zhao L."/>
            <person name="Fang X."/>
            <person name="Chen L."/>
            <person name="Dong Y."/>
            <person name="Chen Y."/>
            <person name="Ding Y."/>
            <person name="Zhao R."/>
            <person name="Feng M."/>
            <person name="Zhu Y."/>
            <person name="Feng Y."/>
            <person name="Jiang X."/>
            <person name="Zhu D."/>
            <person name="Xiang H."/>
            <person name="Feng X."/>
            <person name="Li S."/>
            <person name="Wang J."/>
            <person name="Zhang G."/>
            <person name="Kronforst M.R."/>
            <person name="Wang W."/>
        </authorList>
    </citation>
    <scope>NUCLEOTIDE SEQUENCE [LARGE SCALE GENOMIC DNA]</scope>
    <source>
        <strain evidence="9">Ya'a_city_454_Px</strain>
        <tissue evidence="9">Whole body</tissue>
    </source>
</reference>
<dbReference type="EMBL" id="KQ459598">
    <property type="protein sequence ID" value="KPI94625.1"/>
    <property type="molecule type" value="Genomic_DNA"/>
</dbReference>
<dbReference type="PANTHER" id="PTHR32546:SF26">
    <property type="entry name" value="SMOG, ISOFORM D"/>
    <property type="match status" value="1"/>
</dbReference>
<accession>A0A194PU13</accession>
<evidence type="ECO:0000256" key="6">
    <source>
        <dbReference type="ARBA" id="ARBA00023180"/>
    </source>
</evidence>
<keyword evidence="7" id="KW-0807">Transducer</keyword>
<sequence>MHVREHTVLQVSRRGPAEGFGADGEEEPTSEEVRAELKRLYVQLEILRNKTLRCDNPHISRRRGGRKPPHRRFSLQALQARRGCKNKPGASASMAEASEAGDASRTPEDSVCSGEGPSHYTDADQA</sequence>
<organism evidence="9 10">
    <name type="scientific">Papilio xuthus</name>
    <name type="common">Asian swallowtail butterfly</name>
    <dbReference type="NCBI Taxonomy" id="66420"/>
    <lineage>
        <taxon>Eukaryota</taxon>
        <taxon>Metazoa</taxon>
        <taxon>Ecdysozoa</taxon>
        <taxon>Arthropoda</taxon>
        <taxon>Hexapoda</taxon>
        <taxon>Insecta</taxon>
        <taxon>Pterygota</taxon>
        <taxon>Neoptera</taxon>
        <taxon>Endopterygota</taxon>
        <taxon>Lepidoptera</taxon>
        <taxon>Glossata</taxon>
        <taxon>Ditrysia</taxon>
        <taxon>Papilionoidea</taxon>
        <taxon>Papilionidae</taxon>
        <taxon>Papilioninae</taxon>
        <taxon>Papilio</taxon>
    </lineage>
</organism>
<keyword evidence="3" id="KW-1003">Cell membrane</keyword>
<name>A0A194PU13_PAPXU</name>
<evidence type="ECO:0000256" key="8">
    <source>
        <dbReference type="SAM" id="MobiDB-lite"/>
    </source>
</evidence>
<dbReference type="AlphaFoldDB" id="A0A194PU13"/>
<evidence type="ECO:0000256" key="1">
    <source>
        <dbReference type="ARBA" id="ARBA00004651"/>
    </source>
</evidence>
<keyword evidence="10" id="KW-1185">Reference proteome</keyword>
<evidence type="ECO:0000313" key="9">
    <source>
        <dbReference type="EMBL" id="KPI94625.1"/>
    </source>
</evidence>
<feature type="region of interest" description="Disordered" evidence="8">
    <location>
        <begin position="55"/>
        <end position="126"/>
    </location>
</feature>
<evidence type="ECO:0000256" key="3">
    <source>
        <dbReference type="ARBA" id="ARBA00022475"/>
    </source>
</evidence>
<dbReference type="Proteomes" id="UP000053268">
    <property type="component" value="Unassembled WGS sequence"/>
</dbReference>
<dbReference type="STRING" id="66420.A0A194PU13"/>
<evidence type="ECO:0000256" key="2">
    <source>
        <dbReference type="ARBA" id="ARBA00007242"/>
    </source>
</evidence>
<feature type="compositionally biased region" description="Low complexity" evidence="8">
    <location>
        <begin position="89"/>
        <end position="104"/>
    </location>
</feature>
<gene>
    <name evidence="9" type="ORF">RR46_05877</name>
</gene>
<dbReference type="GO" id="GO:0004930">
    <property type="term" value="F:G protein-coupled receptor activity"/>
    <property type="evidence" value="ECO:0007669"/>
    <property type="project" value="UniProtKB-KW"/>
</dbReference>
<keyword evidence="5" id="KW-0675">Receptor</keyword>
<dbReference type="InterPro" id="IPR043458">
    <property type="entry name" value="GPR158/179"/>
</dbReference>
<evidence type="ECO:0000256" key="7">
    <source>
        <dbReference type="ARBA" id="ARBA00023224"/>
    </source>
</evidence>
<keyword evidence="6" id="KW-0325">Glycoprotein</keyword>
<dbReference type="GO" id="GO:0005886">
    <property type="term" value="C:plasma membrane"/>
    <property type="evidence" value="ECO:0007669"/>
    <property type="project" value="UniProtKB-SubCell"/>
</dbReference>
<proteinExistence type="inferred from homology"/>